<dbReference type="InterPro" id="IPR009057">
    <property type="entry name" value="Homeodomain-like_sf"/>
</dbReference>
<dbReference type="SUPFAM" id="SSF46689">
    <property type="entry name" value="Homeodomain-like"/>
    <property type="match status" value="1"/>
</dbReference>
<evidence type="ECO:0000313" key="3">
    <source>
        <dbReference type="EMBL" id="ETV99718.1"/>
    </source>
</evidence>
<protein>
    <recommendedName>
        <fullName evidence="2">HTH CENPB-type domain-containing protein</fullName>
    </recommendedName>
</protein>
<organism evidence="3">
    <name type="scientific">Aphanomyces invadans</name>
    <dbReference type="NCBI Taxonomy" id="157072"/>
    <lineage>
        <taxon>Eukaryota</taxon>
        <taxon>Sar</taxon>
        <taxon>Stramenopiles</taxon>
        <taxon>Oomycota</taxon>
        <taxon>Saprolegniomycetes</taxon>
        <taxon>Saprolegniales</taxon>
        <taxon>Verrucalvaceae</taxon>
        <taxon>Aphanomyces</taxon>
    </lineage>
</organism>
<keyword evidence="1" id="KW-0238">DNA-binding</keyword>
<evidence type="ECO:0000256" key="1">
    <source>
        <dbReference type="ARBA" id="ARBA00023125"/>
    </source>
</evidence>
<dbReference type="EMBL" id="KI913966">
    <property type="protein sequence ID" value="ETV99718.1"/>
    <property type="molecule type" value="Genomic_DNA"/>
</dbReference>
<name>A0A024U0C7_9STRA</name>
<sequence length="129" mass="14934">MPRTSRKRRHLTVTKKLDVVKQHHCDGTSVYMFAKKYGVQGNQVLRWVRDYEKLKAAMPRSPGLSSTHAGRAVARSVVEAQVLEYFQYLREHDVTISTMMLVLKAQRINPDFHGGKTKALTSWVYQFLR</sequence>
<reference evidence="3" key="1">
    <citation type="submission" date="2013-12" db="EMBL/GenBank/DDBJ databases">
        <title>The Genome Sequence of Aphanomyces invadans NJM9701.</title>
        <authorList>
            <consortium name="The Broad Institute Genomics Platform"/>
            <person name="Russ C."/>
            <person name="Tyler B."/>
            <person name="van West P."/>
            <person name="Dieguez-Uribeondo J."/>
            <person name="Young S.K."/>
            <person name="Zeng Q."/>
            <person name="Gargeya S."/>
            <person name="Fitzgerald M."/>
            <person name="Abouelleil A."/>
            <person name="Alvarado L."/>
            <person name="Chapman S.B."/>
            <person name="Gainer-Dewar J."/>
            <person name="Goldberg J."/>
            <person name="Griggs A."/>
            <person name="Gujja S."/>
            <person name="Hansen M."/>
            <person name="Howarth C."/>
            <person name="Imamovic A."/>
            <person name="Ireland A."/>
            <person name="Larimer J."/>
            <person name="McCowan C."/>
            <person name="Murphy C."/>
            <person name="Pearson M."/>
            <person name="Poon T.W."/>
            <person name="Priest M."/>
            <person name="Roberts A."/>
            <person name="Saif S."/>
            <person name="Shea T."/>
            <person name="Sykes S."/>
            <person name="Wortman J."/>
            <person name="Nusbaum C."/>
            <person name="Birren B."/>
        </authorList>
    </citation>
    <scope>NUCLEOTIDE SEQUENCE [LARGE SCALE GENOMIC DNA]</scope>
    <source>
        <strain evidence="3">NJM9701</strain>
    </source>
</reference>
<dbReference type="Pfam" id="PF03221">
    <property type="entry name" value="HTH_Tnp_Tc5"/>
    <property type="match status" value="1"/>
</dbReference>
<dbReference type="GO" id="GO:0003677">
    <property type="term" value="F:DNA binding"/>
    <property type="evidence" value="ECO:0007669"/>
    <property type="project" value="UniProtKB-KW"/>
</dbReference>
<dbReference type="AlphaFoldDB" id="A0A024U0C7"/>
<dbReference type="GeneID" id="20084828"/>
<dbReference type="VEuPathDB" id="FungiDB:H310_07778"/>
<evidence type="ECO:0000259" key="2">
    <source>
        <dbReference type="Pfam" id="PF03221"/>
    </source>
</evidence>
<feature type="domain" description="HTH CENPB-type" evidence="2">
    <location>
        <begin position="78"/>
        <end position="129"/>
    </location>
</feature>
<dbReference type="RefSeq" id="XP_008871494.1">
    <property type="nucleotide sequence ID" value="XM_008873272.1"/>
</dbReference>
<dbReference type="InterPro" id="IPR006600">
    <property type="entry name" value="HTH_CenpB_DNA-bd_dom"/>
</dbReference>
<accession>A0A024U0C7</accession>
<proteinExistence type="predicted"/>
<gene>
    <name evidence="3" type="ORF">H310_07778</name>
</gene>